<name>A0A1F6VQI1_9BACT</name>
<protein>
    <submittedName>
        <fullName evidence="2">Uncharacterized protein</fullName>
    </submittedName>
</protein>
<organism evidence="2 3">
    <name type="scientific">Candidatus Nomurabacteria bacterium RIFCSPHIGHO2_02_FULL_38_15</name>
    <dbReference type="NCBI Taxonomy" id="1801752"/>
    <lineage>
        <taxon>Bacteria</taxon>
        <taxon>Candidatus Nomuraibacteriota</taxon>
    </lineage>
</organism>
<dbReference type="AlphaFoldDB" id="A0A1F6VQI1"/>
<proteinExistence type="predicted"/>
<accession>A0A1F6VQI1</accession>
<keyword evidence="1" id="KW-0812">Transmembrane</keyword>
<reference evidence="2 3" key="1">
    <citation type="journal article" date="2016" name="Nat. Commun.">
        <title>Thousands of microbial genomes shed light on interconnected biogeochemical processes in an aquifer system.</title>
        <authorList>
            <person name="Anantharaman K."/>
            <person name="Brown C.T."/>
            <person name="Hug L.A."/>
            <person name="Sharon I."/>
            <person name="Castelle C.J."/>
            <person name="Probst A.J."/>
            <person name="Thomas B.C."/>
            <person name="Singh A."/>
            <person name="Wilkins M.J."/>
            <person name="Karaoz U."/>
            <person name="Brodie E.L."/>
            <person name="Williams K.H."/>
            <person name="Hubbard S.S."/>
            <person name="Banfield J.F."/>
        </authorList>
    </citation>
    <scope>NUCLEOTIDE SEQUENCE [LARGE SCALE GENOMIC DNA]</scope>
</reference>
<dbReference type="EMBL" id="MFUC01000021">
    <property type="protein sequence ID" value="OGI71829.1"/>
    <property type="molecule type" value="Genomic_DNA"/>
</dbReference>
<keyword evidence="1" id="KW-0472">Membrane</keyword>
<evidence type="ECO:0000313" key="3">
    <source>
        <dbReference type="Proteomes" id="UP000179686"/>
    </source>
</evidence>
<keyword evidence="1" id="KW-1133">Transmembrane helix</keyword>
<sequence length="500" mass="53943">MKVFYRNKNKNKNKHASRGMILLNVIIFSAIAITFTMAVSIWASSSLAVVRSVFHKEQALQIAEAGIDYYRWHLAHAPSDFQDGTGVPGPYVHNFNDKDGNAIGTFTLTITPPTTGSTIVTIDSVGRVNAYPNVKRTIRVRLAIPSFAKYSIVANSAMRFGVGTEVFGPIHSNGGIRFDGLAHNLVTSAVTSYDDPDHSGAVEFGVHTHVNVPPASGINDTFRAGEAPPTNPIATRNDLFLAGRQFPIPATDFTGITSDLSTIKTNAQSGGKYLAPSGALGYHIILKTNDTYDVYKVTSLASASSSCSSNSSGGDSTWGTWSIKTTGGQTFVANYANPANGLIFVEDTVWVDGQINTARLTIAAGKFPDNASTRKSIIVNKNLLYTLYDGTDVISLLAQQDVLVGMVSDTVLRIDAATMAINGKVGRKYYASSCSPYHSRSQITLYGMIATNLRYGFAFTNGTGYIDRIIIYDANLLYGPPPSFPLTSDKYSTISWEEIK</sequence>
<dbReference type="Proteomes" id="UP000179686">
    <property type="component" value="Unassembled WGS sequence"/>
</dbReference>
<evidence type="ECO:0000313" key="2">
    <source>
        <dbReference type="EMBL" id="OGI71829.1"/>
    </source>
</evidence>
<gene>
    <name evidence="2" type="ORF">A3J61_00535</name>
</gene>
<feature type="transmembrane region" description="Helical" evidence="1">
    <location>
        <begin position="21"/>
        <end position="43"/>
    </location>
</feature>
<comment type="caution">
    <text evidence="2">The sequence shown here is derived from an EMBL/GenBank/DDBJ whole genome shotgun (WGS) entry which is preliminary data.</text>
</comment>
<evidence type="ECO:0000256" key="1">
    <source>
        <dbReference type="SAM" id="Phobius"/>
    </source>
</evidence>